<dbReference type="PANTHER" id="PTHR48079">
    <property type="entry name" value="PROTEIN YEEZ"/>
    <property type="match status" value="1"/>
</dbReference>
<dbReference type="AlphaFoldDB" id="A0A3B0Y313"/>
<evidence type="ECO:0000259" key="1">
    <source>
        <dbReference type="Pfam" id="PF01370"/>
    </source>
</evidence>
<dbReference type="InterPro" id="IPR001509">
    <property type="entry name" value="Epimerase_deHydtase"/>
</dbReference>
<accession>A0A3B0Y313</accession>
<protein>
    <submittedName>
        <fullName evidence="2">Nucleoside-diphosphate-sugar epimerases</fullName>
    </submittedName>
</protein>
<dbReference type="InterPro" id="IPR051783">
    <property type="entry name" value="NAD(P)-dependent_oxidoreduct"/>
</dbReference>
<dbReference type="Gene3D" id="3.40.50.720">
    <property type="entry name" value="NAD(P)-binding Rossmann-like Domain"/>
    <property type="match status" value="1"/>
</dbReference>
<dbReference type="GO" id="GO:0005737">
    <property type="term" value="C:cytoplasm"/>
    <property type="evidence" value="ECO:0007669"/>
    <property type="project" value="TreeGrafter"/>
</dbReference>
<dbReference type="EMBL" id="UOFI01000173">
    <property type="protein sequence ID" value="VAW69762.1"/>
    <property type="molecule type" value="Genomic_DNA"/>
</dbReference>
<proteinExistence type="predicted"/>
<organism evidence="2">
    <name type="scientific">hydrothermal vent metagenome</name>
    <dbReference type="NCBI Taxonomy" id="652676"/>
    <lineage>
        <taxon>unclassified sequences</taxon>
        <taxon>metagenomes</taxon>
        <taxon>ecological metagenomes</taxon>
    </lineage>
</organism>
<feature type="domain" description="NAD-dependent epimerase/dehydratase" evidence="1">
    <location>
        <begin position="19"/>
        <end position="230"/>
    </location>
</feature>
<evidence type="ECO:0000313" key="2">
    <source>
        <dbReference type="EMBL" id="VAW69762.1"/>
    </source>
</evidence>
<dbReference type="Pfam" id="PF01370">
    <property type="entry name" value="Epimerase"/>
    <property type="match status" value="1"/>
</dbReference>
<name>A0A3B0Y313_9ZZZZ</name>
<gene>
    <name evidence="2" type="ORF">MNBD_GAMMA09-2317</name>
</gene>
<dbReference type="PANTHER" id="PTHR48079:SF6">
    <property type="entry name" value="NAD(P)-BINDING DOMAIN-CONTAINING PROTEIN-RELATED"/>
    <property type="match status" value="1"/>
</dbReference>
<dbReference type="SUPFAM" id="SSF51735">
    <property type="entry name" value="NAD(P)-binding Rossmann-fold domains"/>
    <property type="match status" value="1"/>
</dbReference>
<dbReference type="GO" id="GO:0004029">
    <property type="term" value="F:aldehyde dehydrogenase (NAD+) activity"/>
    <property type="evidence" value="ECO:0007669"/>
    <property type="project" value="TreeGrafter"/>
</dbReference>
<reference evidence="2" key="1">
    <citation type="submission" date="2018-06" db="EMBL/GenBank/DDBJ databases">
        <authorList>
            <person name="Zhirakovskaya E."/>
        </authorList>
    </citation>
    <scope>NUCLEOTIDE SEQUENCE</scope>
</reference>
<dbReference type="InterPro" id="IPR036291">
    <property type="entry name" value="NAD(P)-bd_dom_sf"/>
</dbReference>
<sequence length="308" mass="34460">MAFNVKTMPEHKLSIAGCGYIGKKIARLLMAKNRQPDCFVLSKHSKKTCESIGLNANRLDLDMPDMDMPDMDGVESNNTFENSSIAYLVAPPAQGRTDTRMQHFISMLEKKSIAPEKIILISTTGIYGDCNGRWIDETQAEKPQADRAYRRLSAESQLKKYCKTSQVKYIILRVPGIYAADRLPLQRITSGKPIVKAENSGYTNRIHADDLAAFCVEALVSSIEQGIYNCCDGHPSTMHDYFTRVADAMGLARPDEISLQQAQQELSAGMLSYLAESKRISNKKLLKHFKTELRYPDLTSGLKNLNLN</sequence>